<evidence type="ECO:0000256" key="10">
    <source>
        <dbReference type="ARBA" id="ARBA00022842"/>
    </source>
</evidence>
<dbReference type="InterPro" id="IPR036918">
    <property type="entry name" value="Pyrv_Knase_C_sf"/>
</dbReference>
<comment type="pathway">
    <text evidence="2 14">Carbohydrate degradation; glycolysis; pyruvate from D-glyceraldehyde 3-phosphate: step 5/5.</text>
</comment>
<dbReference type="InterPro" id="IPR040442">
    <property type="entry name" value="Pyrv_kinase-like_dom_sf"/>
</dbReference>
<gene>
    <name evidence="17" type="ORF">RHSIM_RhsimUnG0239100</name>
</gene>
<dbReference type="InterPro" id="IPR015806">
    <property type="entry name" value="Pyrv_Knase_insert_dom_sf"/>
</dbReference>
<dbReference type="InterPro" id="IPR001697">
    <property type="entry name" value="Pyr_Knase"/>
</dbReference>
<feature type="domain" description="Pyruvate kinase C-terminal" evidence="16">
    <location>
        <begin position="445"/>
        <end position="563"/>
    </location>
</feature>
<dbReference type="OrthoDB" id="108365at2759"/>
<comment type="similarity">
    <text evidence="3 14">Belongs to the pyruvate kinase family.</text>
</comment>
<evidence type="ECO:0000256" key="2">
    <source>
        <dbReference type="ARBA" id="ARBA00004997"/>
    </source>
</evidence>
<keyword evidence="7" id="KW-0547">Nucleotide-binding</keyword>
<dbReference type="AlphaFoldDB" id="A0A834FTE9"/>
<proteinExistence type="inferred from homology"/>
<keyword evidence="11 14" id="KW-0324">Glycolysis</keyword>
<evidence type="ECO:0000256" key="5">
    <source>
        <dbReference type="ARBA" id="ARBA00022679"/>
    </source>
</evidence>
<evidence type="ECO:0000256" key="11">
    <source>
        <dbReference type="ARBA" id="ARBA00023152"/>
    </source>
</evidence>
<dbReference type="Pfam" id="PF00224">
    <property type="entry name" value="PK"/>
    <property type="match status" value="1"/>
</dbReference>
<organism evidence="17 18">
    <name type="scientific">Rhododendron simsii</name>
    <name type="common">Sims's rhododendron</name>
    <dbReference type="NCBI Taxonomy" id="118357"/>
    <lineage>
        <taxon>Eukaryota</taxon>
        <taxon>Viridiplantae</taxon>
        <taxon>Streptophyta</taxon>
        <taxon>Embryophyta</taxon>
        <taxon>Tracheophyta</taxon>
        <taxon>Spermatophyta</taxon>
        <taxon>Magnoliopsida</taxon>
        <taxon>eudicotyledons</taxon>
        <taxon>Gunneridae</taxon>
        <taxon>Pentapetalae</taxon>
        <taxon>asterids</taxon>
        <taxon>Ericales</taxon>
        <taxon>Ericaceae</taxon>
        <taxon>Ericoideae</taxon>
        <taxon>Rhodoreae</taxon>
        <taxon>Rhododendron</taxon>
    </lineage>
</organism>
<dbReference type="InterPro" id="IPR015795">
    <property type="entry name" value="Pyrv_Knase_C"/>
</dbReference>
<dbReference type="Gene3D" id="3.40.1380.20">
    <property type="entry name" value="Pyruvate kinase, C-terminal domain"/>
    <property type="match status" value="1"/>
</dbReference>
<dbReference type="EC" id="2.7.1.40" evidence="4 14"/>
<name>A0A834FTE9_RHOSS</name>
<dbReference type="GO" id="GO:0005524">
    <property type="term" value="F:ATP binding"/>
    <property type="evidence" value="ECO:0007669"/>
    <property type="project" value="UniProtKB-KW"/>
</dbReference>
<feature type="domain" description="Pyruvate kinase barrel" evidence="15">
    <location>
        <begin position="288"/>
        <end position="410"/>
    </location>
</feature>
<dbReference type="FunFam" id="2.40.33.10:FF:000004">
    <property type="entry name" value="Pyruvate kinase"/>
    <property type="match status" value="1"/>
</dbReference>
<evidence type="ECO:0000259" key="15">
    <source>
        <dbReference type="Pfam" id="PF00224"/>
    </source>
</evidence>
<evidence type="ECO:0000256" key="12">
    <source>
        <dbReference type="ARBA" id="ARBA00023317"/>
    </source>
</evidence>
<dbReference type="GO" id="GO:0000287">
    <property type="term" value="F:magnesium ion binding"/>
    <property type="evidence" value="ECO:0007669"/>
    <property type="project" value="InterPro"/>
</dbReference>
<dbReference type="UniPathway" id="UPA00109">
    <property type="reaction ID" value="UER00188"/>
</dbReference>
<dbReference type="SUPFAM" id="SSF50800">
    <property type="entry name" value="PK beta-barrel domain-like"/>
    <property type="match status" value="1"/>
</dbReference>
<evidence type="ECO:0000256" key="6">
    <source>
        <dbReference type="ARBA" id="ARBA00022723"/>
    </source>
</evidence>
<dbReference type="GO" id="GO:0016301">
    <property type="term" value="F:kinase activity"/>
    <property type="evidence" value="ECO:0007669"/>
    <property type="project" value="UniProtKB-KW"/>
</dbReference>
<dbReference type="SUPFAM" id="SSF52935">
    <property type="entry name" value="PK C-terminal domain-like"/>
    <property type="match status" value="1"/>
</dbReference>
<evidence type="ECO:0000256" key="7">
    <source>
        <dbReference type="ARBA" id="ARBA00022741"/>
    </source>
</evidence>
<keyword evidence="9" id="KW-0067">ATP-binding</keyword>
<evidence type="ECO:0000256" key="13">
    <source>
        <dbReference type="ARBA" id="ARBA00048152"/>
    </source>
</evidence>
<dbReference type="GO" id="GO:0004743">
    <property type="term" value="F:pyruvate kinase activity"/>
    <property type="evidence" value="ECO:0007669"/>
    <property type="project" value="UniProtKB-EC"/>
</dbReference>
<keyword evidence="8 14" id="KW-0418">Kinase</keyword>
<keyword evidence="6" id="KW-0479">Metal-binding</keyword>
<dbReference type="Gene3D" id="3.20.20.60">
    <property type="entry name" value="Phosphoenolpyruvate-binding domains"/>
    <property type="match status" value="1"/>
</dbReference>
<evidence type="ECO:0000313" key="18">
    <source>
        <dbReference type="Proteomes" id="UP000626092"/>
    </source>
</evidence>
<dbReference type="SUPFAM" id="SSF51621">
    <property type="entry name" value="Phosphoenolpyruvate/pyruvate domain"/>
    <property type="match status" value="1"/>
</dbReference>
<keyword evidence="10 14" id="KW-0460">Magnesium</keyword>
<evidence type="ECO:0000313" key="17">
    <source>
        <dbReference type="EMBL" id="KAF7112341.1"/>
    </source>
</evidence>
<accession>A0A834FTE9</accession>
<sequence length="579" mass="62433">MSKAKVVETLGPNSRSVEVIEACLEAGMSAMQGGQVAVEGPVLRLASVLTPSKPVISLSLSLSVCVSVGVPNEADKTFLLHRFNSCYSDRTLANVISRVFQKFFPSLTKVVGTLGPNSRSVEVIEACLEAGMSVARFDFSWLDENYHQETLDNLRVAVKNVKRLCAVMLDTMGPALQVRNKSGNPIELMAGNHVTITPDVTREPSAEILPVNYSGLANAVIKGDTIFVGQYLFTGIETTSIWLEVLETRGKDILCLVKNSATLLGSIFTMHASQVHIDLPTLTDVDRQLRAFIKAQNLHETQIFAKVETVEGLRHFDEILEEADGIILSRGNLGIDLPPEKVFLFQKSAIHRCNMIGKPAIITRVVDSMTANLRPTRAEATDVANAVLDGADGILLGPETLRGMYPIEAIKTVGRICAEAEVVCNQSLQFKRVAKHVGEPMSHAESVASSAVHTATKVKAAMIVVFTSSGGAARLIAKYRPSVPVFAVVIPRLSTNSLKWTFTGSSQARQLLGVRGVYPILASPNVATSGGSSEESGLKLALNHGKTMGLLKPNDQVVVFQKIGDSSVVKIVVFQDLYS</sequence>
<evidence type="ECO:0000256" key="3">
    <source>
        <dbReference type="ARBA" id="ARBA00008663"/>
    </source>
</evidence>
<reference evidence="17" key="1">
    <citation type="submission" date="2019-11" db="EMBL/GenBank/DDBJ databases">
        <authorList>
            <person name="Liu Y."/>
            <person name="Hou J."/>
            <person name="Li T.-Q."/>
            <person name="Guan C.-H."/>
            <person name="Wu X."/>
            <person name="Wu H.-Z."/>
            <person name="Ling F."/>
            <person name="Zhang R."/>
            <person name="Shi X.-G."/>
            <person name="Ren J.-P."/>
            <person name="Chen E.-F."/>
            <person name="Sun J.-M."/>
        </authorList>
    </citation>
    <scope>NUCLEOTIDE SEQUENCE</scope>
    <source>
        <strain evidence="17">Adult_tree_wgs_1</strain>
        <tissue evidence="17">Leaves</tissue>
    </source>
</reference>
<evidence type="ECO:0000256" key="4">
    <source>
        <dbReference type="ARBA" id="ARBA00012142"/>
    </source>
</evidence>
<dbReference type="PANTHER" id="PTHR11817">
    <property type="entry name" value="PYRUVATE KINASE"/>
    <property type="match status" value="1"/>
</dbReference>
<dbReference type="InterPro" id="IPR015793">
    <property type="entry name" value="Pyrv_Knase_brl"/>
</dbReference>
<dbReference type="PRINTS" id="PR01050">
    <property type="entry name" value="PYRUVTKNASE"/>
</dbReference>
<protein>
    <recommendedName>
        <fullName evidence="4 14">Pyruvate kinase</fullName>
        <ecNumber evidence="4 14">2.7.1.40</ecNumber>
    </recommendedName>
</protein>
<evidence type="ECO:0000256" key="1">
    <source>
        <dbReference type="ARBA" id="ARBA00001958"/>
    </source>
</evidence>
<dbReference type="EMBL" id="WJXA01000525">
    <property type="protein sequence ID" value="KAF7112341.1"/>
    <property type="molecule type" value="Genomic_DNA"/>
</dbReference>
<dbReference type="Pfam" id="PF02887">
    <property type="entry name" value="PK_C"/>
    <property type="match status" value="1"/>
</dbReference>
<keyword evidence="18" id="KW-1185">Reference proteome</keyword>
<dbReference type="Proteomes" id="UP000626092">
    <property type="component" value="Unassembled WGS sequence"/>
</dbReference>
<evidence type="ECO:0000256" key="14">
    <source>
        <dbReference type="RuleBase" id="RU000504"/>
    </source>
</evidence>
<comment type="catalytic activity">
    <reaction evidence="13 14">
        <text>pyruvate + ATP = phosphoenolpyruvate + ADP + H(+)</text>
        <dbReference type="Rhea" id="RHEA:18157"/>
        <dbReference type="ChEBI" id="CHEBI:15361"/>
        <dbReference type="ChEBI" id="CHEBI:15378"/>
        <dbReference type="ChEBI" id="CHEBI:30616"/>
        <dbReference type="ChEBI" id="CHEBI:58702"/>
        <dbReference type="ChEBI" id="CHEBI:456216"/>
        <dbReference type="EC" id="2.7.1.40"/>
    </reaction>
</comment>
<dbReference type="GO" id="GO:0030955">
    <property type="term" value="F:potassium ion binding"/>
    <property type="evidence" value="ECO:0007669"/>
    <property type="project" value="InterPro"/>
</dbReference>
<evidence type="ECO:0000259" key="16">
    <source>
        <dbReference type="Pfam" id="PF02887"/>
    </source>
</evidence>
<keyword evidence="12" id="KW-0670">Pyruvate</keyword>
<comment type="cofactor">
    <cofactor evidence="1">
        <name>K(+)</name>
        <dbReference type="ChEBI" id="CHEBI:29103"/>
    </cofactor>
</comment>
<evidence type="ECO:0000256" key="9">
    <source>
        <dbReference type="ARBA" id="ARBA00022840"/>
    </source>
</evidence>
<dbReference type="InterPro" id="IPR011037">
    <property type="entry name" value="Pyrv_Knase-like_insert_dom_sf"/>
</dbReference>
<keyword evidence="5 14" id="KW-0808">Transferase</keyword>
<comment type="caution">
    <text evidence="17">The sequence shown here is derived from an EMBL/GenBank/DDBJ whole genome shotgun (WGS) entry which is preliminary data.</text>
</comment>
<dbReference type="InterPro" id="IPR015813">
    <property type="entry name" value="Pyrv/PenolPyrv_kinase-like_dom"/>
</dbReference>
<evidence type="ECO:0000256" key="8">
    <source>
        <dbReference type="ARBA" id="ARBA00022777"/>
    </source>
</evidence>
<dbReference type="Gene3D" id="2.40.33.10">
    <property type="entry name" value="PK beta-barrel domain-like"/>
    <property type="match status" value="1"/>
</dbReference>